<dbReference type="AlphaFoldDB" id="A0A553P0L1"/>
<proteinExistence type="predicted"/>
<protein>
    <submittedName>
        <fullName evidence="1">Uncharacterized protein</fullName>
    </submittedName>
</protein>
<evidence type="ECO:0000313" key="1">
    <source>
        <dbReference type="EMBL" id="TRY71226.1"/>
    </source>
</evidence>
<comment type="caution">
    <text evidence="1">The sequence shown here is derived from an EMBL/GenBank/DDBJ whole genome shotgun (WGS) entry which is preliminary data.</text>
</comment>
<name>A0A553P0L1_TIGCA</name>
<reference evidence="1 2" key="1">
    <citation type="journal article" date="2018" name="Nat. Ecol. Evol.">
        <title>Genomic signatures of mitonuclear coevolution across populations of Tigriopus californicus.</title>
        <authorList>
            <person name="Barreto F.S."/>
            <person name="Watson E.T."/>
            <person name="Lima T.G."/>
            <person name="Willett C.S."/>
            <person name="Edmands S."/>
            <person name="Li W."/>
            <person name="Burton R.S."/>
        </authorList>
    </citation>
    <scope>NUCLEOTIDE SEQUENCE [LARGE SCALE GENOMIC DNA]</scope>
    <source>
        <strain evidence="1 2">San Diego</strain>
    </source>
</reference>
<dbReference type="EMBL" id="VCGU01000009">
    <property type="protein sequence ID" value="TRY71226.1"/>
    <property type="molecule type" value="Genomic_DNA"/>
</dbReference>
<keyword evidence="2" id="KW-1185">Reference proteome</keyword>
<organism evidence="1 2">
    <name type="scientific">Tigriopus californicus</name>
    <name type="common">Marine copepod</name>
    <dbReference type="NCBI Taxonomy" id="6832"/>
    <lineage>
        <taxon>Eukaryota</taxon>
        <taxon>Metazoa</taxon>
        <taxon>Ecdysozoa</taxon>
        <taxon>Arthropoda</taxon>
        <taxon>Crustacea</taxon>
        <taxon>Multicrustacea</taxon>
        <taxon>Hexanauplia</taxon>
        <taxon>Copepoda</taxon>
        <taxon>Harpacticoida</taxon>
        <taxon>Harpacticidae</taxon>
        <taxon>Tigriopus</taxon>
    </lineage>
</organism>
<sequence length="71" mass="7971">MMRCKLRHSEDLAGHPLLVARPRQKIRKLTPTGSVSSEYSSSIPPAKIVPCNQSKTVKLLRLIYRPSTKSL</sequence>
<gene>
    <name evidence="1" type="ORF">TCAL_09290</name>
</gene>
<dbReference type="Proteomes" id="UP000318571">
    <property type="component" value="Chromosome 9"/>
</dbReference>
<evidence type="ECO:0000313" key="2">
    <source>
        <dbReference type="Proteomes" id="UP000318571"/>
    </source>
</evidence>
<accession>A0A553P0L1</accession>